<protein>
    <recommendedName>
        <fullName evidence="2">oxoglutarate dehydrogenase (succinyl-transferring)</fullName>
        <ecNumber evidence="2">1.2.4.2</ecNumber>
    </recommendedName>
</protein>
<evidence type="ECO:0000256" key="2">
    <source>
        <dbReference type="ARBA" id="ARBA00012280"/>
    </source>
</evidence>
<dbReference type="InterPro" id="IPR042179">
    <property type="entry name" value="KGD_C_sf"/>
</dbReference>
<evidence type="ECO:0000256" key="1">
    <source>
        <dbReference type="ARBA" id="ARBA00001964"/>
    </source>
</evidence>
<comment type="caution">
    <text evidence="7">The sequence shown here is derived from an EMBL/GenBank/DDBJ whole genome shotgun (WGS) entry which is preliminary data.</text>
</comment>
<dbReference type="NCBIfam" id="NF006914">
    <property type="entry name" value="PRK09404.1"/>
    <property type="match status" value="1"/>
</dbReference>
<accession>A0ABW4JKL6</accession>
<dbReference type="PANTHER" id="PTHR23152:SF4">
    <property type="entry name" value="2-OXOADIPATE DEHYDROGENASE COMPLEX COMPONENT E1"/>
    <property type="match status" value="1"/>
</dbReference>
<keyword evidence="8" id="KW-1185">Reference proteome</keyword>
<dbReference type="CDD" id="cd02016">
    <property type="entry name" value="TPP_E1_OGDC_like"/>
    <property type="match status" value="1"/>
</dbReference>
<dbReference type="Gene3D" id="3.40.50.11610">
    <property type="entry name" value="Multifunctional 2-oxoglutarate metabolism enzyme, C-terminal domain"/>
    <property type="match status" value="1"/>
</dbReference>
<evidence type="ECO:0000256" key="4">
    <source>
        <dbReference type="ARBA" id="ARBA00023052"/>
    </source>
</evidence>
<keyword evidence="4" id="KW-0786">Thiamine pyrophosphate</keyword>
<evidence type="ECO:0000259" key="6">
    <source>
        <dbReference type="SMART" id="SM00861"/>
    </source>
</evidence>
<proteinExistence type="predicted"/>
<dbReference type="Gene3D" id="1.10.287.1150">
    <property type="entry name" value="TPP helical domain"/>
    <property type="match status" value="1"/>
</dbReference>
<dbReference type="SMART" id="SM00861">
    <property type="entry name" value="Transket_pyr"/>
    <property type="match status" value="1"/>
</dbReference>
<dbReference type="SUPFAM" id="SSF52518">
    <property type="entry name" value="Thiamin diphosphate-binding fold (THDP-binding)"/>
    <property type="match status" value="2"/>
</dbReference>
<dbReference type="Gene3D" id="3.40.50.970">
    <property type="match status" value="1"/>
</dbReference>
<dbReference type="InterPro" id="IPR005475">
    <property type="entry name" value="Transketolase-like_Pyr-bd"/>
</dbReference>
<keyword evidence="3 7" id="KW-0560">Oxidoreductase</keyword>
<comment type="cofactor">
    <cofactor evidence="1">
        <name>thiamine diphosphate</name>
        <dbReference type="ChEBI" id="CHEBI:58937"/>
    </cofactor>
</comment>
<dbReference type="NCBIfam" id="TIGR00239">
    <property type="entry name" value="2oxo_dh_E1"/>
    <property type="match status" value="1"/>
</dbReference>
<dbReference type="NCBIfam" id="NF008907">
    <property type="entry name" value="PRK12270.1"/>
    <property type="match status" value="1"/>
</dbReference>
<dbReference type="PANTHER" id="PTHR23152">
    <property type="entry name" value="2-OXOGLUTARATE DEHYDROGENASE"/>
    <property type="match status" value="1"/>
</dbReference>
<feature type="domain" description="Transketolase-like pyrimidine-binding" evidence="6">
    <location>
        <begin position="591"/>
        <end position="786"/>
    </location>
</feature>
<dbReference type="Gene3D" id="3.40.50.12470">
    <property type="match status" value="1"/>
</dbReference>
<dbReference type="PIRSF" id="PIRSF000157">
    <property type="entry name" value="Oxoglu_dh_E1"/>
    <property type="match status" value="1"/>
</dbReference>
<gene>
    <name evidence="7" type="ORF">ACFSB2_19995</name>
</gene>
<evidence type="ECO:0000313" key="7">
    <source>
        <dbReference type="EMBL" id="MFD1676961.1"/>
    </source>
</evidence>
<dbReference type="Pfam" id="PF02779">
    <property type="entry name" value="Transket_pyr"/>
    <property type="match status" value="1"/>
</dbReference>
<dbReference type="EC" id="1.2.4.2" evidence="2"/>
<dbReference type="RefSeq" id="WP_377944873.1">
    <property type="nucleotide sequence ID" value="NZ_JBHUCX010000083.1"/>
</dbReference>
<name>A0ABW4JKL6_9BACL</name>
<dbReference type="InterPro" id="IPR011603">
    <property type="entry name" value="2oxoglutarate_DH_E1"/>
</dbReference>
<sequence>MENEHPADNQSFWQQFFGPNFGYILELYEAYREDPESVSEETRVLFTEHGDPNAAISLGLETTSSGATGQTNLSSIAPQRIAQAIDYARNIRMYGHLAATTDPIHPAQAVAQLEAATYRLHEADLTRIPATVVWPDAPADVRTASQAIDRLKAAYTGRHGYEFNQVVNPEERAWLEQKVERGEIFKPLFVDEQKKLLRQLAQAELFEKFLHRQYVGQKRFSVEGLDALVPMVDTLAFEALDAGTDKVIIAMSHRGRLNVLAHVLKKPYENIFSEIHSGHDEAGADEMATFHQGWAGDVKYHMGWRRAVQKADGSAAQFILPSNPSHLEVVDPVAEGIARAAQDDRTHKGAPVHDVRAALPIVVHGDAAFAGEGVVAETFNFSLVEGYHTGGTVHIIANNHVGFTADPDQGRSTRYASDPAKGYEVPVVHVSADDPEACLAAVRFAFLYRETFHKDFLIDLIGYRRWGHNEMDDPMNTQPVLYREIGLHKTVKTLYGQALMDAGVVTAAEIGEMEAAINDELKAAQQKSADMHPPALVTDFSYPQVEVPAVSADELREINAALLVTPADFTVYPKLKKILDRRTNAIDGGDIEWAHAEALAFATILQEGTPIRLTGQDSERGTFGQRHLVLHDVNDGRKYTPLQHLPQAEASFEVHNSPLSETSLIGFEYGYNVEAKNTLVLWEAQFGDFVNVAQPMIDQFIAAGYARWGEASGLVLLLPHGYEGQAAEHSSGRVERFLQLAANNNFMVANVTTSAQYFHLLRLQAARLGDNARPLILMTPKSLLRSPHASSKSEDLVAGQFEPVLHQVAGANPDKVTRLVLSSGKVGVDLTTELANREGNFDWLAAARVEQLYPFPSERVQEIVAQYQNLEEVVWLQEEPQNSGGWCFVEPRLRSILPEKVSLQYIGRFASASPAEGSADVHNAEQARIIDGALTQHTL</sequence>
<dbReference type="Pfam" id="PF16870">
    <property type="entry name" value="OxoGdeHyase_C"/>
    <property type="match status" value="1"/>
</dbReference>
<dbReference type="Pfam" id="PF00676">
    <property type="entry name" value="E1_dh"/>
    <property type="match status" value="1"/>
</dbReference>
<comment type="catalytic activity">
    <reaction evidence="5">
        <text>N(6)-[(R)-lipoyl]-L-lysyl-[protein] + 2-oxoglutarate + H(+) = N(6)-[(R)-S(8)-succinyldihydrolipoyl]-L-lysyl-[protein] + CO2</text>
        <dbReference type="Rhea" id="RHEA:12188"/>
        <dbReference type="Rhea" id="RHEA-COMP:10474"/>
        <dbReference type="Rhea" id="RHEA-COMP:20092"/>
        <dbReference type="ChEBI" id="CHEBI:15378"/>
        <dbReference type="ChEBI" id="CHEBI:16526"/>
        <dbReference type="ChEBI" id="CHEBI:16810"/>
        <dbReference type="ChEBI" id="CHEBI:83099"/>
        <dbReference type="ChEBI" id="CHEBI:83120"/>
        <dbReference type="EC" id="1.2.4.2"/>
    </reaction>
</comment>
<dbReference type="InterPro" id="IPR031717">
    <property type="entry name" value="ODO-1/KGD_C"/>
</dbReference>
<evidence type="ECO:0000313" key="8">
    <source>
        <dbReference type="Proteomes" id="UP001597079"/>
    </source>
</evidence>
<organism evidence="7 8">
    <name type="scientific">Alicyclobacillus fodiniaquatilis</name>
    <dbReference type="NCBI Taxonomy" id="1661150"/>
    <lineage>
        <taxon>Bacteria</taxon>
        <taxon>Bacillati</taxon>
        <taxon>Bacillota</taxon>
        <taxon>Bacilli</taxon>
        <taxon>Bacillales</taxon>
        <taxon>Alicyclobacillaceae</taxon>
        <taxon>Alicyclobacillus</taxon>
    </lineage>
</organism>
<dbReference type="InterPro" id="IPR029061">
    <property type="entry name" value="THDP-binding"/>
</dbReference>
<dbReference type="GO" id="GO:0004591">
    <property type="term" value="F:oxoglutarate dehydrogenase (succinyl-transferring) activity"/>
    <property type="evidence" value="ECO:0007669"/>
    <property type="project" value="UniProtKB-EC"/>
</dbReference>
<dbReference type="InterPro" id="IPR001017">
    <property type="entry name" value="DH_E1"/>
</dbReference>
<dbReference type="EMBL" id="JBHUCX010000083">
    <property type="protein sequence ID" value="MFD1676961.1"/>
    <property type="molecule type" value="Genomic_DNA"/>
</dbReference>
<dbReference type="Proteomes" id="UP001597079">
    <property type="component" value="Unassembled WGS sequence"/>
</dbReference>
<reference evidence="8" key="1">
    <citation type="journal article" date="2019" name="Int. J. Syst. Evol. Microbiol.">
        <title>The Global Catalogue of Microorganisms (GCM) 10K type strain sequencing project: providing services to taxonomists for standard genome sequencing and annotation.</title>
        <authorList>
            <consortium name="The Broad Institute Genomics Platform"/>
            <consortium name="The Broad Institute Genome Sequencing Center for Infectious Disease"/>
            <person name="Wu L."/>
            <person name="Ma J."/>
        </authorList>
    </citation>
    <scope>NUCLEOTIDE SEQUENCE [LARGE SCALE GENOMIC DNA]</scope>
    <source>
        <strain evidence="8">CGMCC 1.12286</strain>
    </source>
</reference>
<evidence type="ECO:0000256" key="3">
    <source>
        <dbReference type="ARBA" id="ARBA00023002"/>
    </source>
</evidence>
<evidence type="ECO:0000256" key="5">
    <source>
        <dbReference type="ARBA" id="ARBA00051911"/>
    </source>
</evidence>